<accession>A0A8A0RKE4</accession>
<organism evidence="1 2">
    <name type="scientific">Koleobacter methoxysyntrophicus</name>
    <dbReference type="NCBI Taxonomy" id="2751313"/>
    <lineage>
        <taxon>Bacteria</taxon>
        <taxon>Bacillati</taxon>
        <taxon>Bacillota</taxon>
        <taxon>Clostridia</taxon>
        <taxon>Koleobacterales</taxon>
        <taxon>Koleobacteraceae</taxon>
        <taxon>Koleobacter</taxon>
    </lineage>
</organism>
<proteinExistence type="predicted"/>
<name>A0A8A0RKE4_9FIRM</name>
<dbReference type="KEGG" id="kme:H0A61_01035"/>
<reference evidence="1" key="1">
    <citation type="submission" date="2020-07" db="EMBL/GenBank/DDBJ databases">
        <title>Koleobacter methoxysyntrophicus gen. nov., sp. nov., a novel anaerobic bacterium isolated from deep subsurface oil field and proposal of Koleobacterales ord. nov. in the phylum Firmicutes.</title>
        <authorList>
            <person name="Sakamoto S."/>
            <person name="Tamaki H."/>
        </authorList>
    </citation>
    <scope>NUCLEOTIDE SEQUENCE</scope>
    <source>
        <strain evidence="1">NRmbB1</strain>
    </source>
</reference>
<keyword evidence="2" id="KW-1185">Reference proteome</keyword>
<evidence type="ECO:0000313" key="1">
    <source>
        <dbReference type="EMBL" id="QSQ08693.1"/>
    </source>
</evidence>
<dbReference type="Proteomes" id="UP000662904">
    <property type="component" value="Chromosome"/>
</dbReference>
<dbReference type="AlphaFoldDB" id="A0A8A0RKE4"/>
<protein>
    <submittedName>
        <fullName evidence="1">Uncharacterized protein</fullName>
    </submittedName>
</protein>
<dbReference type="RefSeq" id="WP_206708896.1">
    <property type="nucleotide sequence ID" value="NZ_CP059066.1"/>
</dbReference>
<dbReference type="EMBL" id="CP059066">
    <property type="protein sequence ID" value="QSQ08693.1"/>
    <property type="molecule type" value="Genomic_DNA"/>
</dbReference>
<sequence>MDENLLLIDGQNNGIITNVDLWRVLSNIFPIKPVTPIEELFMADEMILKFTDKNDTVKIDSCLKDNYIRLFIPGKPSSNIPEEVLQTELIFIDEKGNKKFENL</sequence>
<gene>
    <name evidence="1" type="ORF">H0A61_01035</name>
</gene>
<evidence type="ECO:0000313" key="2">
    <source>
        <dbReference type="Proteomes" id="UP000662904"/>
    </source>
</evidence>